<evidence type="ECO:0000313" key="2">
    <source>
        <dbReference type="Proteomes" id="UP000077342"/>
    </source>
</evidence>
<keyword evidence="2" id="KW-1185">Reference proteome</keyword>
<dbReference type="Proteomes" id="UP000077342">
    <property type="component" value="Unassembled WGS sequence"/>
</dbReference>
<reference evidence="2" key="1">
    <citation type="submission" date="2016-04" db="EMBL/GenBank/DDBJ databases">
        <authorList>
            <person name="Strapagiel D."/>
            <person name="Borowka P."/>
            <person name="Marciniak B."/>
            <person name="Bakula Z."/>
            <person name="Van Ingen J."/>
            <person name="Safianowska A."/>
            <person name="Dziadek J."/>
            <person name="Jagielski T."/>
        </authorList>
    </citation>
    <scope>NUCLEOTIDE SEQUENCE [LARGE SCALE GENOMIC DNA]</scope>
    <source>
        <strain evidence="2">1010001458</strain>
    </source>
</reference>
<organism evidence="1 2">
    <name type="scientific">Mycobacterium ostraviense</name>
    <dbReference type="NCBI Taxonomy" id="2738409"/>
    <lineage>
        <taxon>Bacteria</taxon>
        <taxon>Bacillati</taxon>
        <taxon>Actinomycetota</taxon>
        <taxon>Actinomycetes</taxon>
        <taxon>Mycobacteriales</taxon>
        <taxon>Mycobacteriaceae</taxon>
        <taxon>Mycobacterium</taxon>
    </lineage>
</organism>
<comment type="caution">
    <text evidence="1">The sequence shown here is derived from an EMBL/GenBank/DDBJ whole genome shotgun (WGS) entry which is preliminary data.</text>
</comment>
<accession>A0A164B437</accession>
<name>A0A164B437_9MYCO</name>
<sequence length="194" mass="21445">MADSKQIWASTRPADGGVFYRAPLQTALPTMADAPWGDLPVAWQDHGWVGDDGITNGMQRDRTDHQAFGGDIVKSTQDKYTETLKVTCYESNPTVLRTVFGEDNVVVGGSTYRQITVNHSSLPLERSAFLVRVIEGEKTRLIRVQEGEIITVDDVVHLNSELVKYTVTIMCYKPDAETDAVTELIDEPDVNVGS</sequence>
<dbReference type="Pfam" id="PF25681">
    <property type="entry name" value="Phage_TTP_17"/>
    <property type="match status" value="1"/>
</dbReference>
<protein>
    <recommendedName>
        <fullName evidence="3">Major tail protein</fullName>
    </recommendedName>
</protein>
<evidence type="ECO:0008006" key="3">
    <source>
        <dbReference type="Google" id="ProtNLM"/>
    </source>
</evidence>
<dbReference type="EMBL" id="LWCI01000100">
    <property type="protein sequence ID" value="KZS63098.1"/>
    <property type="molecule type" value="Genomic_DNA"/>
</dbReference>
<gene>
    <name evidence="1" type="ORF">A4G28_04495</name>
</gene>
<proteinExistence type="predicted"/>
<dbReference type="AlphaFoldDB" id="A0A164B437"/>
<evidence type="ECO:0000313" key="1">
    <source>
        <dbReference type="EMBL" id="KZS63098.1"/>
    </source>
</evidence>
<dbReference type="InterPro" id="IPR058154">
    <property type="entry name" value="Bxb1_TTP-like"/>
</dbReference>